<sequence length="48" mass="5186">MITLRKLPGVTDVSVDISTGAARLTSEKLIHPNDVTEALKNKGYDVAF</sequence>
<dbReference type="InterPro" id="IPR036163">
    <property type="entry name" value="HMA_dom_sf"/>
</dbReference>
<dbReference type="Gene3D" id="3.30.70.100">
    <property type="match status" value="1"/>
</dbReference>
<evidence type="ECO:0000259" key="1">
    <source>
        <dbReference type="PROSITE" id="PS50846"/>
    </source>
</evidence>
<dbReference type="PROSITE" id="PS50846">
    <property type="entry name" value="HMA_2"/>
    <property type="match status" value="1"/>
</dbReference>
<dbReference type="InterPro" id="IPR006121">
    <property type="entry name" value="HMA_dom"/>
</dbReference>
<comment type="caution">
    <text evidence="2">The sequence shown here is derived from an EMBL/GenBank/DDBJ whole genome shotgun (WGS) entry which is preliminary data.</text>
</comment>
<accession>A0A0G0WQJ9</accession>
<name>A0A0G0WQJ9_9BACT</name>
<gene>
    <name evidence="2" type="ORF">UU35_C0009G0027</name>
</gene>
<reference evidence="2 3" key="1">
    <citation type="journal article" date="2015" name="Nature">
        <title>rRNA introns, odd ribosomes, and small enigmatic genomes across a large radiation of phyla.</title>
        <authorList>
            <person name="Brown C.T."/>
            <person name="Hug L.A."/>
            <person name="Thomas B.C."/>
            <person name="Sharon I."/>
            <person name="Castelle C.J."/>
            <person name="Singh A."/>
            <person name="Wilkins M.J."/>
            <person name="Williams K.H."/>
            <person name="Banfield J.F."/>
        </authorList>
    </citation>
    <scope>NUCLEOTIDE SEQUENCE [LARGE SCALE GENOMIC DNA]</scope>
</reference>
<dbReference type="EMBL" id="LCAH01000009">
    <property type="protein sequence ID" value="KKR86740.1"/>
    <property type="molecule type" value="Genomic_DNA"/>
</dbReference>
<evidence type="ECO:0000313" key="3">
    <source>
        <dbReference type="Proteomes" id="UP000034616"/>
    </source>
</evidence>
<evidence type="ECO:0000313" key="2">
    <source>
        <dbReference type="EMBL" id="KKR86740.1"/>
    </source>
</evidence>
<dbReference type="SUPFAM" id="SSF55008">
    <property type="entry name" value="HMA, heavy metal-associated domain"/>
    <property type="match status" value="1"/>
</dbReference>
<dbReference type="Proteomes" id="UP000034616">
    <property type="component" value="Unassembled WGS sequence"/>
</dbReference>
<proteinExistence type="predicted"/>
<dbReference type="AlphaFoldDB" id="A0A0G0WQJ9"/>
<feature type="domain" description="HMA" evidence="1">
    <location>
        <begin position="1"/>
        <end position="47"/>
    </location>
</feature>
<dbReference type="GO" id="GO:0046872">
    <property type="term" value="F:metal ion binding"/>
    <property type="evidence" value="ECO:0007669"/>
    <property type="project" value="InterPro"/>
</dbReference>
<organism evidence="2 3">
    <name type="scientific">Candidatus Uhrbacteria bacterium GW2011_GWC2_41_11</name>
    <dbReference type="NCBI Taxonomy" id="1618985"/>
    <lineage>
        <taxon>Bacteria</taxon>
        <taxon>Candidatus Uhriibacteriota</taxon>
    </lineage>
</organism>
<dbReference type="CDD" id="cd00371">
    <property type="entry name" value="HMA"/>
    <property type="match status" value="1"/>
</dbReference>
<protein>
    <recommendedName>
        <fullName evidence="1">HMA domain-containing protein</fullName>
    </recommendedName>
</protein>